<gene>
    <name evidence="3" type="ORF">EC9_44690</name>
</gene>
<evidence type="ECO:0000256" key="2">
    <source>
        <dbReference type="ARBA" id="ARBA00022679"/>
    </source>
</evidence>
<keyword evidence="4" id="KW-1185">Reference proteome</keyword>
<evidence type="ECO:0000313" key="4">
    <source>
        <dbReference type="Proteomes" id="UP000319557"/>
    </source>
</evidence>
<dbReference type="OrthoDB" id="9793848at2"/>
<dbReference type="AlphaFoldDB" id="A0A517M5W3"/>
<name>A0A517M5W3_9BACT</name>
<evidence type="ECO:0000313" key="3">
    <source>
        <dbReference type="EMBL" id="QDS90262.1"/>
    </source>
</evidence>
<proteinExistence type="predicted"/>
<dbReference type="InterPro" id="IPR014710">
    <property type="entry name" value="RmlC-like_jellyroll"/>
</dbReference>
<dbReference type="InterPro" id="IPR009664">
    <property type="entry name" value="Ppnp"/>
</dbReference>
<dbReference type="KEGG" id="ruv:EC9_44690"/>
<dbReference type="GO" id="GO:0004731">
    <property type="term" value="F:purine-nucleoside phosphorylase activity"/>
    <property type="evidence" value="ECO:0007669"/>
    <property type="project" value="TreeGrafter"/>
</dbReference>
<dbReference type="RefSeq" id="WP_145348106.1">
    <property type="nucleotide sequence ID" value="NZ_CP036261.1"/>
</dbReference>
<accession>A0A517M5W3</accession>
<dbReference type="GO" id="GO:0005829">
    <property type="term" value="C:cytosol"/>
    <property type="evidence" value="ECO:0007669"/>
    <property type="project" value="TreeGrafter"/>
</dbReference>
<dbReference type="PANTHER" id="PTHR36540:SF1">
    <property type="entry name" value="PYRIMIDINE_PURINE NUCLEOSIDE PHOSPHORYLASE"/>
    <property type="match status" value="1"/>
</dbReference>
<evidence type="ECO:0000256" key="1">
    <source>
        <dbReference type="ARBA" id="ARBA00022676"/>
    </source>
</evidence>
<dbReference type="Gene3D" id="2.60.120.10">
    <property type="entry name" value="Jelly Rolls"/>
    <property type="match status" value="1"/>
</dbReference>
<dbReference type="Proteomes" id="UP000319557">
    <property type="component" value="Chromosome"/>
</dbReference>
<organism evidence="3 4">
    <name type="scientific">Rosistilla ulvae</name>
    <dbReference type="NCBI Taxonomy" id="1930277"/>
    <lineage>
        <taxon>Bacteria</taxon>
        <taxon>Pseudomonadati</taxon>
        <taxon>Planctomycetota</taxon>
        <taxon>Planctomycetia</taxon>
        <taxon>Pirellulales</taxon>
        <taxon>Pirellulaceae</taxon>
        <taxon>Rosistilla</taxon>
    </lineage>
</organism>
<dbReference type="EMBL" id="CP036261">
    <property type="protein sequence ID" value="QDS90262.1"/>
    <property type="molecule type" value="Genomic_DNA"/>
</dbReference>
<sequence>MKVNEYFDGNVTSIAFENSEGRATAGVMAAGKYEFGTSENEWMKVVSGELQVKLPGAESYKSFPAGSDFRVAANVKFQLIVPEPTVYLCFYGESAAE</sequence>
<protein>
    <submittedName>
        <fullName evidence="3">Uncharacterized protein</fullName>
    </submittedName>
</protein>
<dbReference type="PANTHER" id="PTHR36540">
    <property type="entry name" value="PYRIMIDINE/PURINE NUCLEOSIDE PHOSPHORYLASE"/>
    <property type="match status" value="1"/>
</dbReference>
<reference evidence="3 4" key="1">
    <citation type="submission" date="2019-02" db="EMBL/GenBank/DDBJ databases">
        <title>Deep-cultivation of Planctomycetes and their phenomic and genomic characterization uncovers novel biology.</title>
        <authorList>
            <person name="Wiegand S."/>
            <person name="Jogler M."/>
            <person name="Boedeker C."/>
            <person name="Pinto D."/>
            <person name="Vollmers J."/>
            <person name="Rivas-Marin E."/>
            <person name="Kohn T."/>
            <person name="Peeters S.H."/>
            <person name="Heuer A."/>
            <person name="Rast P."/>
            <person name="Oberbeckmann S."/>
            <person name="Bunk B."/>
            <person name="Jeske O."/>
            <person name="Meyerdierks A."/>
            <person name="Storesund J.E."/>
            <person name="Kallscheuer N."/>
            <person name="Luecker S."/>
            <person name="Lage O.M."/>
            <person name="Pohl T."/>
            <person name="Merkel B.J."/>
            <person name="Hornburger P."/>
            <person name="Mueller R.-W."/>
            <person name="Bruemmer F."/>
            <person name="Labrenz M."/>
            <person name="Spormann A.M."/>
            <person name="Op den Camp H."/>
            <person name="Overmann J."/>
            <person name="Amann R."/>
            <person name="Jetten M.S.M."/>
            <person name="Mascher T."/>
            <person name="Medema M.H."/>
            <person name="Devos D.P."/>
            <person name="Kaster A.-K."/>
            <person name="Ovreas L."/>
            <person name="Rohde M."/>
            <person name="Galperin M.Y."/>
            <person name="Jogler C."/>
        </authorList>
    </citation>
    <scope>NUCLEOTIDE SEQUENCE [LARGE SCALE GENOMIC DNA]</scope>
    <source>
        <strain evidence="3 4">EC9</strain>
    </source>
</reference>
<keyword evidence="1" id="KW-0328">Glycosyltransferase</keyword>
<dbReference type="SUPFAM" id="SSF51182">
    <property type="entry name" value="RmlC-like cupins"/>
    <property type="match status" value="1"/>
</dbReference>
<dbReference type="InterPro" id="IPR011051">
    <property type="entry name" value="RmlC_Cupin_sf"/>
</dbReference>
<dbReference type="GO" id="GO:0016154">
    <property type="term" value="F:pyrimidine-nucleoside phosphorylase activity"/>
    <property type="evidence" value="ECO:0007669"/>
    <property type="project" value="TreeGrafter"/>
</dbReference>
<dbReference type="Pfam" id="PF06865">
    <property type="entry name" value="Ppnp"/>
    <property type="match status" value="1"/>
</dbReference>
<dbReference type="FunFam" id="2.60.120.10:FF:000016">
    <property type="entry name" value="Pyrimidine/purine nucleoside phosphorylase"/>
    <property type="match status" value="1"/>
</dbReference>
<keyword evidence="2" id="KW-0808">Transferase</keyword>